<keyword evidence="2" id="KW-0732">Signal</keyword>
<dbReference type="GO" id="GO:0071539">
    <property type="term" value="P:protein localization to centrosome"/>
    <property type="evidence" value="ECO:0007669"/>
    <property type="project" value="InterPro"/>
</dbReference>
<dbReference type="GO" id="GO:0036064">
    <property type="term" value="C:ciliary basal body"/>
    <property type="evidence" value="ECO:0007669"/>
    <property type="project" value="TreeGrafter"/>
</dbReference>
<feature type="compositionally biased region" description="Polar residues" evidence="1">
    <location>
        <begin position="608"/>
        <end position="632"/>
    </location>
</feature>
<accession>A0A067R6H6</accession>
<feature type="compositionally biased region" description="Polar residues" evidence="1">
    <location>
        <begin position="171"/>
        <end position="206"/>
    </location>
</feature>
<feature type="region of interest" description="Disordered" evidence="1">
    <location>
        <begin position="168"/>
        <end position="234"/>
    </location>
</feature>
<keyword evidence="5" id="KW-1185">Reference proteome</keyword>
<dbReference type="GO" id="GO:1905515">
    <property type="term" value="P:non-motile cilium assembly"/>
    <property type="evidence" value="ECO:0007669"/>
    <property type="project" value="TreeGrafter"/>
</dbReference>
<proteinExistence type="predicted"/>
<feature type="compositionally biased region" description="Low complexity" evidence="1">
    <location>
        <begin position="247"/>
        <end position="260"/>
    </location>
</feature>
<dbReference type="OrthoDB" id="2125770at2759"/>
<feature type="region of interest" description="Disordered" evidence="1">
    <location>
        <begin position="495"/>
        <end position="535"/>
    </location>
</feature>
<dbReference type="PANTHER" id="PTHR14164:SF12">
    <property type="entry name" value="PERICENTRIOLAR MATERIAL 1 PROTEIN"/>
    <property type="match status" value="1"/>
</dbReference>
<feature type="domain" description="Pericentriolar material 1 protein C-terminal" evidence="3">
    <location>
        <begin position="924"/>
        <end position="989"/>
    </location>
</feature>
<dbReference type="GO" id="GO:0034454">
    <property type="term" value="P:microtubule anchoring at centrosome"/>
    <property type="evidence" value="ECO:0007669"/>
    <property type="project" value="InterPro"/>
</dbReference>
<feature type="signal peptide" evidence="2">
    <location>
        <begin position="1"/>
        <end position="25"/>
    </location>
</feature>
<feature type="region of interest" description="Disordered" evidence="1">
    <location>
        <begin position="1373"/>
        <end position="1438"/>
    </location>
</feature>
<evidence type="ECO:0000256" key="2">
    <source>
        <dbReference type="SAM" id="SignalP"/>
    </source>
</evidence>
<feature type="compositionally biased region" description="Polar residues" evidence="1">
    <location>
        <begin position="576"/>
        <end position="586"/>
    </location>
</feature>
<evidence type="ECO:0000256" key="1">
    <source>
        <dbReference type="SAM" id="MobiDB-lite"/>
    </source>
</evidence>
<gene>
    <name evidence="4" type="ORF">L798_12148</name>
</gene>
<dbReference type="InterPro" id="IPR031446">
    <property type="entry name" value="PCM1_C"/>
</dbReference>
<feature type="compositionally biased region" description="Polar residues" evidence="1">
    <location>
        <begin position="496"/>
        <end position="521"/>
    </location>
</feature>
<feature type="domain" description="Pericentriolar material 1 protein C-terminal" evidence="3">
    <location>
        <begin position="1117"/>
        <end position="1323"/>
    </location>
</feature>
<evidence type="ECO:0000313" key="4">
    <source>
        <dbReference type="EMBL" id="KDR13860.1"/>
    </source>
</evidence>
<dbReference type="Proteomes" id="UP000027135">
    <property type="component" value="Unassembled WGS sequence"/>
</dbReference>
<dbReference type="GO" id="GO:0034451">
    <property type="term" value="C:centriolar satellite"/>
    <property type="evidence" value="ECO:0007669"/>
    <property type="project" value="TreeGrafter"/>
</dbReference>
<feature type="compositionally biased region" description="Polar residues" evidence="1">
    <location>
        <begin position="1400"/>
        <end position="1419"/>
    </location>
</feature>
<name>A0A067R6H6_ZOONE</name>
<evidence type="ECO:0000259" key="3">
    <source>
        <dbReference type="Pfam" id="PF15717"/>
    </source>
</evidence>
<reference evidence="4 5" key="1">
    <citation type="journal article" date="2014" name="Nat. Commun.">
        <title>Molecular traces of alternative social organization in a termite genome.</title>
        <authorList>
            <person name="Terrapon N."/>
            <person name="Li C."/>
            <person name="Robertson H.M."/>
            <person name="Ji L."/>
            <person name="Meng X."/>
            <person name="Booth W."/>
            <person name="Chen Z."/>
            <person name="Childers C.P."/>
            <person name="Glastad K.M."/>
            <person name="Gokhale K."/>
            <person name="Gowin J."/>
            <person name="Gronenberg W."/>
            <person name="Hermansen R.A."/>
            <person name="Hu H."/>
            <person name="Hunt B.G."/>
            <person name="Huylmans A.K."/>
            <person name="Khalil S.M."/>
            <person name="Mitchell R.D."/>
            <person name="Munoz-Torres M.C."/>
            <person name="Mustard J.A."/>
            <person name="Pan H."/>
            <person name="Reese J.T."/>
            <person name="Scharf M.E."/>
            <person name="Sun F."/>
            <person name="Vogel H."/>
            <person name="Xiao J."/>
            <person name="Yang W."/>
            <person name="Yang Z."/>
            <person name="Yang Z."/>
            <person name="Zhou J."/>
            <person name="Zhu J."/>
            <person name="Brent C.S."/>
            <person name="Elsik C.G."/>
            <person name="Goodisman M.A."/>
            <person name="Liberles D.A."/>
            <person name="Roe R.M."/>
            <person name="Vargo E.L."/>
            <person name="Vilcinskas A."/>
            <person name="Wang J."/>
            <person name="Bornberg-Bauer E."/>
            <person name="Korb J."/>
            <person name="Zhang G."/>
            <person name="Liebig J."/>
        </authorList>
    </citation>
    <scope>NUCLEOTIDE SEQUENCE [LARGE SCALE GENOMIC DNA]</scope>
    <source>
        <tissue evidence="4">Whole organism</tissue>
    </source>
</reference>
<dbReference type="eggNOG" id="ENOG502QRMF">
    <property type="taxonomic scope" value="Eukaryota"/>
</dbReference>
<feature type="compositionally biased region" description="Basic and acidic residues" evidence="1">
    <location>
        <begin position="1387"/>
        <end position="1398"/>
    </location>
</feature>
<dbReference type="InParanoid" id="A0A067R6H6"/>
<dbReference type="InterPro" id="IPR024138">
    <property type="entry name" value="Pericentriolar_Pcm1"/>
</dbReference>
<dbReference type="STRING" id="136037.A0A067R6H6"/>
<sequence length="1438" mass="155778">MNPQRFVNDGKLVSCICLFLLKVDAQTHQQLLLQAELQAKKRELEELMRKDQGQTSAINQDVCSVISADKSETPGYSFLAEGTANATWGGSTQGTLDDLADQDNDIQEQSAGYSSDEAQDEEEEEDLAFRAGSLVQLNNSSNNKDPLSQTMTTTRDLLSMSLESSRLSLSGNMNTSHSNAASIAGSSSRVPPSAGSCSRSQRQGPASHNVWRKLSADSGTSGPRAIWTPSSHQMRQENLCTADELVSSSNNLDNNNSSSSATLHNTGLMSSNSSPSWWQQQALQLQHQLEVTSNLCQSMLLEQSQQQQHGNNLLTSVGVGNNLLPHWGFPPPPYPSTPHPQAHSVIAGGLGSHLLPANVTSLPDTYYQQLLAASQLQQQQMLLTTVNQCCQLLWLQQREIMALRSAVHALQEKTSCGNGSHGGESYSSPAVIGQPEEAILIASTQNSAHPTPHQSQSNLTRLQQTITNPNLTSFTPHQNLKLSYSGGLFQSPEEMTASSGVTSAHSLPNLSQTTTSANSVFSPHHPDAGPSNTPLNNVVPNFSPTPAHNFLAGTMTLPFPVNNNVNFNNRSQQQPLSSLIQCSAPQPGSGAPWLQHGAPGGTPGLLQGHTTPSPVPALNNQVPPGNRANNYWDNFRSYSRQNLLSTSTKSNEGVSHSPSPLVDRSHNTLRGSFSQSSSLVAVDPQSSTSILSQGIGGAIFSGPEQNMSRKEKLNTEQYQSTQDNISLPGPAHNNVSDATGLHYRLLETPGLSSCHPRSRDQHNFGDQPNISRPRAQRQILPNENILQDLHLQTNVSGIRSLVRCIPSTGGQQNFSSVPELHLESDITTDVRNISLAGQDVQRHQNFSLSSECLSSYQENQGSRNDELSEFSHIKTEGVSFPAVSKRKNPKPSLSSVSESQQKCISTCDSTANTTDQKPEHIGNALFEALSESVYSEVAALISANENRPHFLIQLFRDLQMISSDPLRQKTLQSIQEVVSLYHAAGTVQSRHKPQTVSQHSIQNENVADGNEHFVNGNAISSDEETVKEEGTHYHLAESLTSSLVGESNDAHYLLNAVAKCESVSRPHSIAKSEEGAAALLPSVHSPPQVFPRNAAWNVKDGFTLPTELPGRSSKLEVQAVLVNLLPFLRAHLDDTCSSSLLEAVRRLTLHFVPAQKLSLISSPTQYSSQPSHLGCCYQGQLDALLEDALLKFQGCRLRDISEELLTVVAEVLLSELTFLRLVDTVSRGDNNNEGDEECCKNPVMRDHELGEHAESSIAIHQPTESTQHFLTSEIGSHSYRDTQDAVLVTKSYNGDLAEADQSHHEESVDGIPELEVENATAVSVAEGVCSEGQSTQPEGAATSDSCIVNNTAEAAENDFLQADDLVTVNKGTGDLSKKEMEEEWEVEQDREQGLDRVPTRLSTDQQQQTAACSGTSTPEQDSHSLVPRPANQPDAPSP</sequence>
<dbReference type="EMBL" id="KK852917">
    <property type="protein sequence ID" value="KDR13860.1"/>
    <property type="molecule type" value="Genomic_DNA"/>
</dbReference>
<feature type="region of interest" description="Disordered" evidence="1">
    <location>
        <begin position="752"/>
        <end position="771"/>
    </location>
</feature>
<dbReference type="PANTHER" id="PTHR14164">
    <property type="entry name" value="PERICENTRIOLAR MATERIAL 1-RELATED"/>
    <property type="match status" value="1"/>
</dbReference>
<protein>
    <submittedName>
        <fullName evidence="4">Pericentriolar material 1 protein</fullName>
    </submittedName>
</protein>
<organism evidence="4 5">
    <name type="scientific">Zootermopsis nevadensis</name>
    <name type="common">Dampwood termite</name>
    <dbReference type="NCBI Taxonomy" id="136037"/>
    <lineage>
        <taxon>Eukaryota</taxon>
        <taxon>Metazoa</taxon>
        <taxon>Ecdysozoa</taxon>
        <taxon>Arthropoda</taxon>
        <taxon>Hexapoda</taxon>
        <taxon>Insecta</taxon>
        <taxon>Pterygota</taxon>
        <taxon>Neoptera</taxon>
        <taxon>Polyneoptera</taxon>
        <taxon>Dictyoptera</taxon>
        <taxon>Blattodea</taxon>
        <taxon>Blattoidea</taxon>
        <taxon>Termitoidae</taxon>
        <taxon>Termopsidae</taxon>
        <taxon>Zootermopsis</taxon>
    </lineage>
</organism>
<feature type="region of interest" description="Disordered" evidence="1">
    <location>
        <begin position="644"/>
        <end position="670"/>
    </location>
</feature>
<feature type="compositionally biased region" description="Polar residues" evidence="1">
    <location>
        <begin position="644"/>
        <end position="658"/>
    </location>
</feature>
<dbReference type="Pfam" id="PF15717">
    <property type="entry name" value="PCM1_C"/>
    <property type="match status" value="2"/>
</dbReference>
<evidence type="ECO:0000313" key="5">
    <source>
        <dbReference type="Proteomes" id="UP000027135"/>
    </source>
</evidence>
<feature type="region of interest" description="Disordered" evidence="1">
    <location>
        <begin position="576"/>
        <end position="632"/>
    </location>
</feature>
<feature type="region of interest" description="Disordered" evidence="1">
    <location>
        <begin position="247"/>
        <end position="271"/>
    </location>
</feature>
<feature type="chain" id="PRO_5001644769" evidence="2">
    <location>
        <begin position="26"/>
        <end position="1438"/>
    </location>
</feature>